<dbReference type="Proteomes" id="UP000288178">
    <property type="component" value="Unassembled WGS sequence"/>
</dbReference>
<proteinExistence type="predicted"/>
<protein>
    <submittedName>
        <fullName evidence="2">Aminoglycoside phosphotransferase family protein</fullName>
    </submittedName>
</protein>
<dbReference type="RefSeq" id="WP_128197942.1">
    <property type="nucleotide sequence ID" value="NZ_SACT01000002.1"/>
</dbReference>
<dbReference type="Pfam" id="PF01636">
    <property type="entry name" value="APH"/>
    <property type="match status" value="1"/>
</dbReference>
<evidence type="ECO:0000313" key="2">
    <source>
        <dbReference type="EMBL" id="RVT52569.1"/>
    </source>
</evidence>
<dbReference type="GO" id="GO:0016740">
    <property type="term" value="F:transferase activity"/>
    <property type="evidence" value="ECO:0007669"/>
    <property type="project" value="UniProtKB-KW"/>
</dbReference>
<dbReference type="SUPFAM" id="SSF56112">
    <property type="entry name" value="Protein kinase-like (PK-like)"/>
    <property type="match status" value="1"/>
</dbReference>
<evidence type="ECO:0000259" key="1">
    <source>
        <dbReference type="Pfam" id="PF01636"/>
    </source>
</evidence>
<dbReference type="InterPro" id="IPR002575">
    <property type="entry name" value="Aminoglycoside_PTrfase"/>
</dbReference>
<accession>A0A437JY49</accession>
<dbReference type="EMBL" id="SACT01000002">
    <property type="protein sequence ID" value="RVT52569.1"/>
    <property type="molecule type" value="Genomic_DNA"/>
</dbReference>
<dbReference type="AlphaFoldDB" id="A0A437JY49"/>
<dbReference type="PANTHER" id="PTHR21310">
    <property type="entry name" value="AMINOGLYCOSIDE PHOSPHOTRANSFERASE-RELATED-RELATED"/>
    <property type="match status" value="1"/>
</dbReference>
<dbReference type="Gene3D" id="3.90.1200.10">
    <property type="match status" value="1"/>
</dbReference>
<keyword evidence="2" id="KW-0808">Transferase</keyword>
<gene>
    <name evidence="2" type="ORF">ENE75_09060</name>
</gene>
<organism evidence="2 3">
    <name type="scientific">Rubrivivax albus</name>
    <dbReference type="NCBI Taxonomy" id="2499835"/>
    <lineage>
        <taxon>Bacteria</taxon>
        <taxon>Pseudomonadati</taxon>
        <taxon>Pseudomonadota</taxon>
        <taxon>Betaproteobacteria</taxon>
        <taxon>Burkholderiales</taxon>
        <taxon>Sphaerotilaceae</taxon>
        <taxon>Rubrivivax</taxon>
    </lineage>
</organism>
<name>A0A437JY49_9BURK</name>
<dbReference type="InterPro" id="IPR051678">
    <property type="entry name" value="AGP_Transferase"/>
</dbReference>
<comment type="caution">
    <text evidence="2">The sequence shown here is derived from an EMBL/GenBank/DDBJ whole genome shotgun (WGS) entry which is preliminary data.</text>
</comment>
<dbReference type="InterPro" id="IPR011009">
    <property type="entry name" value="Kinase-like_dom_sf"/>
</dbReference>
<keyword evidence="3" id="KW-1185">Reference proteome</keyword>
<reference evidence="2 3" key="1">
    <citation type="submission" date="2019-01" db="EMBL/GenBank/DDBJ databases">
        <authorList>
            <person name="Chen W.-M."/>
        </authorList>
    </citation>
    <scope>NUCLEOTIDE SEQUENCE [LARGE SCALE GENOMIC DNA]</scope>
    <source>
        <strain evidence="2 3">ICH-3</strain>
    </source>
</reference>
<dbReference type="OrthoDB" id="2801014at2"/>
<dbReference type="PIRSF" id="PIRSF000707">
    <property type="entry name" value="Hygromycin-B_kinase"/>
    <property type="match status" value="1"/>
</dbReference>
<dbReference type="InterPro" id="IPR016259">
    <property type="entry name" value="Hygromycin-B_Kinase"/>
</dbReference>
<dbReference type="PANTHER" id="PTHR21310:SF15">
    <property type="entry name" value="AMINOGLYCOSIDE PHOSPHOTRANSFERASE DOMAIN-CONTAINING PROTEIN"/>
    <property type="match status" value="1"/>
</dbReference>
<evidence type="ECO:0000313" key="3">
    <source>
        <dbReference type="Proteomes" id="UP000288178"/>
    </source>
</evidence>
<sequence length="313" mass="34253">MTLPAQIGVAEFDALHDDPPRWRDDVAAIAVRLSPDAVQPMTEGTALVALVGQAHVLKVYPPFLHDHFSFERAMLRHVEGRLPLPTPVLVADGAAGDGGTWPWLWITQLRGEPLTAAWPRLDEPARLAVLRQIGATMAAVHALPVDPLRAWAPPWAEFLQRQRAGCARRQARTGLPAHLLAQLAMFLEGPLPDALTAPDEADVPLTGEYTPMNLLHDPAQPGRLSAMFDFGDGLVGPRAYDWLGPMCFLAAGSAPRLDALFDGYIGRPFDRALREPLLRLLLLHRYSCLPAQIACPGWMDAPDFPALAARIWP</sequence>
<feature type="domain" description="Aminoglycoside phosphotransferase" evidence="1">
    <location>
        <begin position="54"/>
        <end position="265"/>
    </location>
</feature>